<evidence type="ECO:0000313" key="3">
    <source>
        <dbReference type="Proteomes" id="UP000005426"/>
    </source>
</evidence>
<dbReference type="OrthoDB" id="10385414at2759"/>
<keyword evidence="3" id="KW-1185">Reference proteome</keyword>
<evidence type="ECO:0000313" key="2">
    <source>
        <dbReference type="EMBL" id="EHK40301.1"/>
    </source>
</evidence>
<name>G9P9H8_HYPAI</name>
<dbReference type="AlphaFoldDB" id="G9P9H8"/>
<dbReference type="Proteomes" id="UP000005426">
    <property type="component" value="Unassembled WGS sequence"/>
</dbReference>
<protein>
    <submittedName>
        <fullName evidence="2">Uncharacterized protein</fullName>
    </submittedName>
</protein>
<feature type="region of interest" description="Disordered" evidence="1">
    <location>
        <begin position="32"/>
        <end position="55"/>
    </location>
</feature>
<reference evidence="2 3" key="1">
    <citation type="journal article" date="2011" name="Genome Biol.">
        <title>Comparative genome sequence analysis underscores mycoparasitism as the ancestral life style of Trichoderma.</title>
        <authorList>
            <person name="Kubicek C.P."/>
            <person name="Herrera-Estrella A."/>
            <person name="Seidl-Seiboth V."/>
            <person name="Martinez D.A."/>
            <person name="Druzhinina I.S."/>
            <person name="Thon M."/>
            <person name="Zeilinger S."/>
            <person name="Casas-Flores S."/>
            <person name="Horwitz B.A."/>
            <person name="Mukherjee P.K."/>
            <person name="Mukherjee M."/>
            <person name="Kredics L."/>
            <person name="Alcaraz L.D."/>
            <person name="Aerts A."/>
            <person name="Antal Z."/>
            <person name="Atanasova L."/>
            <person name="Cervantes-Badillo M.G."/>
            <person name="Challacombe J."/>
            <person name="Chertkov O."/>
            <person name="McCluskey K."/>
            <person name="Coulpier F."/>
            <person name="Deshpande N."/>
            <person name="von Doehren H."/>
            <person name="Ebbole D.J."/>
            <person name="Esquivel-Naranjo E.U."/>
            <person name="Fekete E."/>
            <person name="Flipphi M."/>
            <person name="Glaser F."/>
            <person name="Gomez-Rodriguez E.Y."/>
            <person name="Gruber S."/>
            <person name="Han C."/>
            <person name="Henrissat B."/>
            <person name="Hermosa R."/>
            <person name="Hernandez-Onate M."/>
            <person name="Karaffa L."/>
            <person name="Kosti I."/>
            <person name="Le Crom S."/>
            <person name="Lindquist E."/>
            <person name="Lucas S."/>
            <person name="Luebeck M."/>
            <person name="Luebeck P.S."/>
            <person name="Margeot A."/>
            <person name="Metz B."/>
            <person name="Misra M."/>
            <person name="Nevalainen H."/>
            <person name="Omann M."/>
            <person name="Packer N."/>
            <person name="Perrone G."/>
            <person name="Uresti-Rivera E.E."/>
            <person name="Salamov A."/>
            <person name="Schmoll M."/>
            <person name="Seiboth B."/>
            <person name="Shapiro H."/>
            <person name="Sukno S."/>
            <person name="Tamayo-Ramos J.A."/>
            <person name="Tisch D."/>
            <person name="Wiest A."/>
            <person name="Wilkinson H.H."/>
            <person name="Zhang M."/>
            <person name="Coutinho P.M."/>
            <person name="Kenerley C.M."/>
            <person name="Monte E."/>
            <person name="Baker S.E."/>
            <person name="Grigoriev I.V."/>
        </authorList>
    </citation>
    <scope>NUCLEOTIDE SEQUENCE [LARGE SCALE GENOMIC DNA]</scope>
    <source>
        <strain evidence="3">ATCC 20476 / IMI 206040</strain>
    </source>
</reference>
<gene>
    <name evidence="2" type="ORF">TRIATDRAFT_260029</name>
</gene>
<evidence type="ECO:0000256" key="1">
    <source>
        <dbReference type="SAM" id="MobiDB-lite"/>
    </source>
</evidence>
<proteinExistence type="predicted"/>
<comment type="caution">
    <text evidence="2">The sequence shown here is derived from an EMBL/GenBank/DDBJ whole genome shotgun (WGS) entry which is preliminary data.</text>
</comment>
<organism evidence="2 3">
    <name type="scientific">Hypocrea atroviridis (strain ATCC 20476 / IMI 206040)</name>
    <name type="common">Trichoderma atroviride</name>
    <dbReference type="NCBI Taxonomy" id="452589"/>
    <lineage>
        <taxon>Eukaryota</taxon>
        <taxon>Fungi</taxon>
        <taxon>Dikarya</taxon>
        <taxon>Ascomycota</taxon>
        <taxon>Pezizomycotina</taxon>
        <taxon>Sordariomycetes</taxon>
        <taxon>Hypocreomycetidae</taxon>
        <taxon>Hypocreales</taxon>
        <taxon>Hypocreaceae</taxon>
        <taxon>Trichoderma</taxon>
    </lineage>
</organism>
<accession>G9P9H8</accession>
<dbReference type="EMBL" id="ABDG02000028">
    <property type="protein sequence ID" value="EHK40301.1"/>
    <property type="molecule type" value="Genomic_DNA"/>
</dbReference>
<sequence>MEHTMRPVMATTACSSVQTHVAVHKTCSPSLLSRTQAPAHRHDHRDGVAAASVWN</sequence>
<dbReference type="HOGENOM" id="CLU_3032649_0_0_1"/>